<name>A0A7W6P2R4_9HYPH</name>
<keyword evidence="4" id="KW-1185">Reference proteome</keyword>
<dbReference type="SUPFAM" id="SSF53335">
    <property type="entry name" value="S-adenosyl-L-methionine-dependent methyltransferases"/>
    <property type="match status" value="1"/>
</dbReference>
<evidence type="ECO:0000313" key="3">
    <source>
        <dbReference type="EMBL" id="MBB4105112.1"/>
    </source>
</evidence>
<proteinExistence type="predicted"/>
<protein>
    <submittedName>
        <fullName evidence="3">S-adenosylmethionine-diacylgycerolhomoserine-N-methyltransferase</fullName>
    </submittedName>
</protein>
<dbReference type="CDD" id="cd02440">
    <property type="entry name" value="AdoMet_MTases"/>
    <property type="match status" value="1"/>
</dbReference>
<dbReference type="PANTHER" id="PTHR43861">
    <property type="entry name" value="TRANS-ACONITATE 2-METHYLTRANSFERASE-RELATED"/>
    <property type="match status" value="1"/>
</dbReference>
<dbReference type="Proteomes" id="UP000584824">
    <property type="component" value="Unassembled WGS sequence"/>
</dbReference>
<evidence type="ECO:0000256" key="1">
    <source>
        <dbReference type="ARBA" id="ARBA00022679"/>
    </source>
</evidence>
<dbReference type="GO" id="GO:0008168">
    <property type="term" value="F:methyltransferase activity"/>
    <property type="evidence" value="ECO:0007669"/>
    <property type="project" value="UniProtKB-KW"/>
</dbReference>
<organism evidence="3 4">
    <name type="scientific">Allorhizobium borbori</name>
    <dbReference type="NCBI Taxonomy" id="485907"/>
    <lineage>
        <taxon>Bacteria</taxon>
        <taxon>Pseudomonadati</taxon>
        <taxon>Pseudomonadota</taxon>
        <taxon>Alphaproteobacteria</taxon>
        <taxon>Hyphomicrobiales</taxon>
        <taxon>Rhizobiaceae</taxon>
        <taxon>Rhizobium/Agrobacterium group</taxon>
        <taxon>Allorhizobium</taxon>
    </lineage>
</organism>
<gene>
    <name evidence="3" type="ORF">GGQ66_003695</name>
</gene>
<reference evidence="3 4" key="1">
    <citation type="submission" date="2020-08" db="EMBL/GenBank/DDBJ databases">
        <title>Genomic Encyclopedia of Type Strains, Phase IV (KMG-IV): sequencing the most valuable type-strain genomes for metagenomic binning, comparative biology and taxonomic classification.</title>
        <authorList>
            <person name="Goeker M."/>
        </authorList>
    </citation>
    <scope>NUCLEOTIDE SEQUENCE [LARGE SCALE GENOMIC DNA]</scope>
    <source>
        <strain evidence="3 4">DSM 26385</strain>
    </source>
</reference>
<dbReference type="InterPro" id="IPR041698">
    <property type="entry name" value="Methyltransf_25"/>
</dbReference>
<evidence type="ECO:0000259" key="2">
    <source>
        <dbReference type="Pfam" id="PF13649"/>
    </source>
</evidence>
<accession>A0A7W6P2R4</accession>
<dbReference type="Gene3D" id="3.40.50.150">
    <property type="entry name" value="Vaccinia Virus protein VP39"/>
    <property type="match status" value="1"/>
</dbReference>
<keyword evidence="3" id="KW-0489">Methyltransferase</keyword>
<dbReference type="AlphaFoldDB" id="A0A7W6P2R4"/>
<evidence type="ECO:0000313" key="4">
    <source>
        <dbReference type="Proteomes" id="UP000584824"/>
    </source>
</evidence>
<feature type="domain" description="Methyltransferase" evidence="2">
    <location>
        <begin position="54"/>
        <end position="150"/>
    </location>
</feature>
<comment type="caution">
    <text evidence="3">The sequence shown here is derived from an EMBL/GenBank/DDBJ whole genome shotgun (WGS) entry which is preliminary data.</text>
</comment>
<sequence>MSSENTAEHVDHARLMDRVYRGQRHIYDATRKYYLFGRDSAIAGLEASAGQTLLELGCGTGRNLMLASRRFPGLRLYGLDISRAMLETARAKFAPTGLHASFVAGDATRFTPAEFGVPGFDRIMISYALSMIPDWRATIVTALDALSPGGSLHIVDFGDQAHLPRWFRSGLRTWLKKFHVTPRDEMVPYLEAICRERGLGLTVRTLGGGYAIRAIVERKPSVNHLL</sequence>
<dbReference type="GO" id="GO:0032259">
    <property type="term" value="P:methylation"/>
    <property type="evidence" value="ECO:0007669"/>
    <property type="project" value="UniProtKB-KW"/>
</dbReference>
<dbReference type="Pfam" id="PF13649">
    <property type="entry name" value="Methyltransf_25"/>
    <property type="match status" value="1"/>
</dbReference>
<keyword evidence="1 3" id="KW-0808">Transferase</keyword>
<dbReference type="EMBL" id="JACIDU010000017">
    <property type="protein sequence ID" value="MBB4105112.1"/>
    <property type="molecule type" value="Genomic_DNA"/>
</dbReference>
<dbReference type="RefSeq" id="WP_183794269.1">
    <property type="nucleotide sequence ID" value="NZ_JACIDU010000017.1"/>
</dbReference>
<dbReference type="InterPro" id="IPR029063">
    <property type="entry name" value="SAM-dependent_MTases_sf"/>
</dbReference>